<sequence>MKVVCYYGESRSRRYGPNVERPNRERDHRDIENEALRMEVQQFNSNWRIFKLGDERHQIRNLRKKIYMMMKKKVILSIKIIARGPIVLE</sequence>
<evidence type="ECO:0000313" key="2">
    <source>
        <dbReference type="Proteomes" id="UP000594638"/>
    </source>
</evidence>
<dbReference type="EMBL" id="CACTIH010009082">
    <property type="protein sequence ID" value="CAA3023046.1"/>
    <property type="molecule type" value="Genomic_DNA"/>
</dbReference>
<evidence type="ECO:0000313" key="1">
    <source>
        <dbReference type="EMBL" id="CAA3023046.1"/>
    </source>
</evidence>
<gene>
    <name evidence="1" type="ORF">OLEA9_A060623</name>
</gene>
<accession>A0A8S0US26</accession>
<dbReference type="Proteomes" id="UP000594638">
    <property type="component" value="Unassembled WGS sequence"/>
</dbReference>
<reference evidence="1 2" key="1">
    <citation type="submission" date="2019-12" db="EMBL/GenBank/DDBJ databases">
        <authorList>
            <person name="Alioto T."/>
            <person name="Alioto T."/>
            <person name="Gomez Garrido J."/>
        </authorList>
    </citation>
    <scope>NUCLEOTIDE SEQUENCE [LARGE SCALE GENOMIC DNA]</scope>
</reference>
<name>A0A8S0US26_OLEEU</name>
<protein>
    <submittedName>
        <fullName evidence="1">Uncharacterized protein</fullName>
    </submittedName>
</protein>
<organism evidence="1 2">
    <name type="scientific">Olea europaea subsp. europaea</name>
    <dbReference type="NCBI Taxonomy" id="158383"/>
    <lineage>
        <taxon>Eukaryota</taxon>
        <taxon>Viridiplantae</taxon>
        <taxon>Streptophyta</taxon>
        <taxon>Embryophyta</taxon>
        <taxon>Tracheophyta</taxon>
        <taxon>Spermatophyta</taxon>
        <taxon>Magnoliopsida</taxon>
        <taxon>eudicotyledons</taxon>
        <taxon>Gunneridae</taxon>
        <taxon>Pentapetalae</taxon>
        <taxon>asterids</taxon>
        <taxon>lamiids</taxon>
        <taxon>Lamiales</taxon>
        <taxon>Oleaceae</taxon>
        <taxon>Oleeae</taxon>
        <taxon>Olea</taxon>
    </lineage>
</organism>
<proteinExistence type="predicted"/>
<dbReference type="Gramene" id="OE9A060623T1">
    <property type="protein sequence ID" value="OE9A060623C1"/>
    <property type="gene ID" value="OE9A060623"/>
</dbReference>
<keyword evidence="2" id="KW-1185">Reference proteome</keyword>
<comment type="caution">
    <text evidence="1">The sequence shown here is derived from an EMBL/GenBank/DDBJ whole genome shotgun (WGS) entry which is preliminary data.</text>
</comment>
<dbReference type="AlphaFoldDB" id="A0A8S0US26"/>